<proteinExistence type="predicted"/>
<evidence type="ECO:0000313" key="2">
    <source>
        <dbReference type="Proteomes" id="UP000572007"/>
    </source>
</evidence>
<dbReference type="InterPro" id="IPR029033">
    <property type="entry name" value="His_PPase_superfam"/>
</dbReference>
<reference evidence="1 2" key="1">
    <citation type="submission" date="2020-04" db="EMBL/GenBank/DDBJ databases">
        <title>MicrobeNet Type strains.</title>
        <authorList>
            <person name="Nicholson A.C."/>
        </authorList>
    </citation>
    <scope>NUCLEOTIDE SEQUENCE [LARGE SCALE GENOMIC DNA]</scope>
    <source>
        <strain evidence="1 2">DSM 44960</strain>
    </source>
</reference>
<dbReference type="AlphaFoldDB" id="A0A846W0I0"/>
<dbReference type="GO" id="GO:0016791">
    <property type="term" value="F:phosphatase activity"/>
    <property type="evidence" value="ECO:0007669"/>
    <property type="project" value="TreeGrafter"/>
</dbReference>
<dbReference type="InterPro" id="IPR050275">
    <property type="entry name" value="PGM_Phosphatase"/>
</dbReference>
<dbReference type="Pfam" id="PF00300">
    <property type="entry name" value="His_Phos_1"/>
    <property type="match status" value="1"/>
</dbReference>
<keyword evidence="2" id="KW-1185">Reference proteome</keyword>
<gene>
    <name evidence="1" type="ORF">HGA10_02575</name>
</gene>
<comment type="caution">
    <text evidence="1">The sequence shown here is derived from an EMBL/GenBank/DDBJ whole genome shotgun (WGS) entry which is preliminary data.</text>
</comment>
<dbReference type="PANTHER" id="PTHR48100">
    <property type="entry name" value="BROAD-SPECIFICITY PHOSPHATASE YOR283W-RELATED"/>
    <property type="match status" value="1"/>
</dbReference>
<dbReference type="Proteomes" id="UP000572007">
    <property type="component" value="Unassembled WGS sequence"/>
</dbReference>
<dbReference type="SUPFAM" id="SSF53254">
    <property type="entry name" value="Phosphoglycerate mutase-like"/>
    <property type="match status" value="1"/>
</dbReference>
<organism evidence="1 2">
    <name type="scientific">Nocardia coubleae</name>
    <dbReference type="NCBI Taxonomy" id="356147"/>
    <lineage>
        <taxon>Bacteria</taxon>
        <taxon>Bacillati</taxon>
        <taxon>Actinomycetota</taxon>
        <taxon>Actinomycetes</taxon>
        <taxon>Mycobacteriales</taxon>
        <taxon>Nocardiaceae</taxon>
        <taxon>Nocardia</taxon>
    </lineage>
</organism>
<dbReference type="SMART" id="SM00855">
    <property type="entry name" value="PGAM"/>
    <property type="match status" value="1"/>
</dbReference>
<dbReference type="GO" id="GO:0005737">
    <property type="term" value="C:cytoplasm"/>
    <property type="evidence" value="ECO:0007669"/>
    <property type="project" value="TreeGrafter"/>
</dbReference>
<dbReference type="Gene3D" id="3.40.50.1240">
    <property type="entry name" value="Phosphoglycerate mutase-like"/>
    <property type="match status" value="1"/>
</dbReference>
<protein>
    <submittedName>
        <fullName evidence="1">Histidine phosphatase family protein</fullName>
    </submittedName>
</protein>
<dbReference type="InterPro" id="IPR013078">
    <property type="entry name" value="His_Pase_superF_clade-1"/>
</dbReference>
<dbReference type="EMBL" id="JAAXOM010000001">
    <property type="protein sequence ID" value="NKX86197.1"/>
    <property type="molecule type" value="Genomic_DNA"/>
</dbReference>
<evidence type="ECO:0000313" key="1">
    <source>
        <dbReference type="EMBL" id="NKX86197.1"/>
    </source>
</evidence>
<dbReference type="PANTHER" id="PTHR48100:SF1">
    <property type="entry name" value="HISTIDINE PHOSPHATASE FAMILY PROTEIN-RELATED"/>
    <property type="match status" value="1"/>
</dbReference>
<dbReference type="RefSeq" id="WP_084457114.1">
    <property type="nucleotide sequence ID" value="NZ_JAAXOM010000001.1"/>
</dbReference>
<name>A0A846W0I0_9NOCA</name>
<dbReference type="CDD" id="cd07067">
    <property type="entry name" value="HP_PGM_like"/>
    <property type="match status" value="1"/>
</dbReference>
<accession>A0A846W0I0</accession>
<sequence>MAVERGDRGWVQVPDGLPRPRALGGLWAIRHAQSEANVWYADPATQTRPMRGTDAGMDLTEYGRTQCQRLGGWLAGLSSSQRPGLVVCSPYLRTRLTWALMADAAVRERRFPPIRTLVDERLRDREMGVFELHPYRAIRRRAPEEASRREQVGNWVYRPPGGESLADVAVRVRGFLDELDAVAAGEQVLLVTHDAVVVSVRYILDGLGAPVPDSLEPVPNASVSQWRREGDRLALRVWGSVDHLTVGERDG</sequence>